<evidence type="ECO:0000313" key="1">
    <source>
        <dbReference type="EMBL" id="KIJ59147.1"/>
    </source>
</evidence>
<dbReference type="HOGENOM" id="CLU_143229_0_0_1"/>
<keyword evidence="2" id="KW-1185">Reference proteome</keyword>
<dbReference type="Proteomes" id="UP000053820">
    <property type="component" value="Unassembled WGS sequence"/>
</dbReference>
<gene>
    <name evidence="1" type="ORF">HYDPIDRAFT_66579</name>
</gene>
<proteinExistence type="predicted"/>
<reference evidence="1 2" key="1">
    <citation type="submission" date="2014-04" db="EMBL/GenBank/DDBJ databases">
        <title>Evolutionary Origins and Diversification of the Mycorrhizal Mutualists.</title>
        <authorList>
            <consortium name="DOE Joint Genome Institute"/>
            <consortium name="Mycorrhizal Genomics Consortium"/>
            <person name="Kohler A."/>
            <person name="Kuo A."/>
            <person name="Nagy L.G."/>
            <person name="Floudas D."/>
            <person name="Copeland A."/>
            <person name="Barry K.W."/>
            <person name="Cichocki N."/>
            <person name="Veneault-Fourrey C."/>
            <person name="LaButti K."/>
            <person name="Lindquist E.A."/>
            <person name="Lipzen A."/>
            <person name="Lundell T."/>
            <person name="Morin E."/>
            <person name="Murat C."/>
            <person name="Riley R."/>
            <person name="Ohm R."/>
            <person name="Sun H."/>
            <person name="Tunlid A."/>
            <person name="Henrissat B."/>
            <person name="Grigoriev I.V."/>
            <person name="Hibbett D.S."/>
            <person name="Martin F."/>
        </authorList>
    </citation>
    <scope>NUCLEOTIDE SEQUENCE [LARGE SCALE GENOMIC DNA]</scope>
    <source>
        <strain evidence="1 2">MD-312</strain>
    </source>
</reference>
<dbReference type="InterPro" id="IPR012337">
    <property type="entry name" value="RNaseH-like_sf"/>
</dbReference>
<dbReference type="EMBL" id="KN839895">
    <property type="protein sequence ID" value="KIJ59147.1"/>
    <property type="molecule type" value="Genomic_DNA"/>
</dbReference>
<sequence>QLLRDVKTRWDSTFFMINRLRTLHQAVDYFLAAPRNSDLAKHKMSALEWEVLQDLEVVLEVPSLAQHTMSGEHSPLAGGTLPTYETFVVQWQTLASSPNHPQL</sequence>
<accession>A0A0C9W8U7</accession>
<name>A0A0C9W8U7_9AGAM</name>
<evidence type="ECO:0000313" key="2">
    <source>
        <dbReference type="Proteomes" id="UP000053820"/>
    </source>
</evidence>
<dbReference type="SUPFAM" id="SSF53098">
    <property type="entry name" value="Ribonuclease H-like"/>
    <property type="match status" value="1"/>
</dbReference>
<feature type="non-terminal residue" evidence="1">
    <location>
        <position position="103"/>
    </location>
</feature>
<protein>
    <submittedName>
        <fullName evidence="1">Uncharacterized protein</fullName>
    </submittedName>
</protein>
<dbReference type="AlphaFoldDB" id="A0A0C9W8U7"/>
<dbReference type="OrthoDB" id="2790258at2759"/>
<feature type="non-terminal residue" evidence="1">
    <location>
        <position position="1"/>
    </location>
</feature>
<organism evidence="1 2">
    <name type="scientific">Hydnomerulius pinastri MD-312</name>
    <dbReference type="NCBI Taxonomy" id="994086"/>
    <lineage>
        <taxon>Eukaryota</taxon>
        <taxon>Fungi</taxon>
        <taxon>Dikarya</taxon>
        <taxon>Basidiomycota</taxon>
        <taxon>Agaricomycotina</taxon>
        <taxon>Agaricomycetes</taxon>
        <taxon>Agaricomycetidae</taxon>
        <taxon>Boletales</taxon>
        <taxon>Boletales incertae sedis</taxon>
        <taxon>Leucogyrophana</taxon>
    </lineage>
</organism>